<dbReference type="RefSeq" id="WP_152661039.1">
    <property type="nucleotide sequence ID" value="NZ_CP036422.1"/>
</dbReference>
<evidence type="ECO:0000256" key="2">
    <source>
        <dbReference type="ARBA" id="ARBA00022692"/>
    </source>
</evidence>
<evidence type="ECO:0000256" key="3">
    <source>
        <dbReference type="ARBA" id="ARBA00022989"/>
    </source>
</evidence>
<evidence type="ECO:0008006" key="8">
    <source>
        <dbReference type="Google" id="ProtNLM"/>
    </source>
</evidence>
<organism evidence="6 7">
    <name type="scientific">Halioglobus maricola</name>
    <dbReference type="NCBI Taxonomy" id="2601894"/>
    <lineage>
        <taxon>Bacteria</taxon>
        <taxon>Pseudomonadati</taxon>
        <taxon>Pseudomonadota</taxon>
        <taxon>Gammaproteobacteria</taxon>
        <taxon>Cellvibrionales</taxon>
        <taxon>Halieaceae</taxon>
        <taxon>Halioglobus</taxon>
    </lineage>
</organism>
<dbReference type="KEGG" id="halc:EY643_04340"/>
<dbReference type="Pfam" id="PF01124">
    <property type="entry name" value="MAPEG"/>
    <property type="match status" value="1"/>
</dbReference>
<protein>
    <recommendedName>
        <fullName evidence="8">MAPEG family protein</fullName>
    </recommendedName>
</protein>
<gene>
    <name evidence="6" type="ORF">EY643_04340</name>
</gene>
<evidence type="ECO:0000256" key="4">
    <source>
        <dbReference type="ARBA" id="ARBA00023136"/>
    </source>
</evidence>
<dbReference type="EMBL" id="CP036422">
    <property type="protein sequence ID" value="QFU74932.1"/>
    <property type="molecule type" value="Genomic_DNA"/>
</dbReference>
<comment type="subcellular location">
    <subcellularLocation>
        <location evidence="1">Membrane</location>
    </subcellularLocation>
</comment>
<accession>A0A5P9NGN1</accession>
<evidence type="ECO:0000256" key="1">
    <source>
        <dbReference type="ARBA" id="ARBA00004370"/>
    </source>
</evidence>
<feature type="transmembrane region" description="Helical" evidence="5">
    <location>
        <begin position="121"/>
        <end position="139"/>
    </location>
</feature>
<reference evidence="6 7" key="1">
    <citation type="submission" date="2019-02" db="EMBL/GenBank/DDBJ databases">
        <authorList>
            <person name="Li S.-H."/>
        </authorList>
    </citation>
    <scope>NUCLEOTIDE SEQUENCE [LARGE SCALE GENOMIC DNA]</scope>
    <source>
        <strain evidence="6 7">IMCC14385</strain>
    </source>
</reference>
<dbReference type="OrthoDB" id="5573101at2"/>
<keyword evidence="2 5" id="KW-0812">Transmembrane</keyword>
<dbReference type="Proteomes" id="UP000326287">
    <property type="component" value="Chromosome"/>
</dbReference>
<keyword evidence="4 5" id="KW-0472">Membrane</keyword>
<evidence type="ECO:0000256" key="5">
    <source>
        <dbReference type="SAM" id="Phobius"/>
    </source>
</evidence>
<dbReference type="GO" id="GO:0016020">
    <property type="term" value="C:membrane"/>
    <property type="evidence" value="ECO:0007669"/>
    <property type="project" value="UniProtKB-SubCell"/>
</dbReference>
<feature type="transmembrane region" description="Helical" evidence="5">
    <location>
        <begin position="68"/>
        <end position="85"/>
    </location>
</feature>
<name>A0A5P9NGN1_9GAMM</name>
<dbReference type="AlphaFoldDB" id="A0A5P9NGN1"/>
<keyword evidence="7" id="KW-1185">Reference proteome</keyword>
<dbReference type="SUPFAM" id="SSF161084">
    <property type="entry name" value="MAPEG domain-like"/>
    <property type="match status" value="1"/>
</dbReference>
<sequence length="142" mass="15909">MALQDLSLTLPMLGMLTLTMLVWAYLLVQRLGYATSHGIDAENLKSPDQVAAQIPAESSTASHNFKNLLEVPVLFYVICLYLTMVGQVDSLYVNCAWAFLGFRVLHSLIHCSYNKVMHRFIVYLLASFALWVMVVRALLAAL</sequence>
<dbReference type="InterPro" id="IPR023352">
    <property type="entry name" value="MAPEG-like_dom_sf"/>
</dbReference>
<evidence type="ECO:0000313" key="6">
    <source>
        <dbReference type="EMBL" id="QFU74932.1"/>
    </source>
</evidence>
<dbReference type="InterPro" id="IPR001129">
    <property type="entry name" value="Membr-assoc_MAPEG"/>
</dbReference>
<dbReference type="Gene3D" id="1.20.120.550">
    <property type="entry name" value="Membrane associated eicosanoid/glutathione metabolism-like domain"/>
    <property type="match status" value="1"/>
</dbReference>
<proteinExistence type="predicted"/>
<evidence type="ECO:0000313" key="7">
    <source>
        <dbReference type="Proteomes" id="UP000326287"/>
    </source>
</evidence>
<feature type="transmembrane region" description="Helical" evidence="5">
    <location>
        <begin position="6"/>
        <end position="28"/>
    </location>
</feature>
<keyword evidence="3 5" id="KW-1133">Transmembrane helix</keyword>